<proteinExistence type="predicted"/>
<dbReference type="Proteomes" id="UP001056120">
    <property type="component" value="Linkage Group LG28"/>
</dbReference>
<sequence>MSSTTVATTPTAMDRRTYWCHECDMSISLILTSSLCPHCNSDFLEELDSPIIFNTSSNPNPNPNPNNNHDDSNQLLFPSFLDPSLPAADYADGFHFPSVAPSDGIDNPYFHRVINHLFNSDYHNPSAGATTSRLHSSAAKSAIESIPTVKITTAFLEMDPVVICAVCKDQFVIDDETKELPCKHMYHPDCIIPWLAQRNSCPVCRFQLPTDLVDGDSKVRRRSRSRVLRLGDLVDDDDDEELIGFGLRHLARRHRLVFPMRHHQSRRPGEVIADALFSPTQIGEEVQVDVLPDSWWTDSVETVSSWPSWPVDGGEIATRVNDDDDVVMS</sequence>
<organism evidence="1 2">
    <name type="scientific">Smallanthus sonchifolius</name>
    <dbReference type="NCBI Taxonomy" id="185202"/>
    <lineage>
        <taxon>Eukaryota</taxon>
        <taxon>Viridiplantae</taxon>
        <taxon>Streptophyta</taxon>
        <taxon>Embryophyta</taxon>
        <taxon>Tracheophyta</taxon>
        <taxon>Spermatophyta</taxon>
        <taxon>Magnoliopsida</taxon>
        <taxon>eudicotyledons</taxon>
        <taxon>Gunneridae</taxon>
        <taxon>Pentapetalae</taxon>
        <taxon>asterids</taxon>
        <taxon>campanulids</taxon>
        <taxon>Asterales</taxon>
        <taxon>Asteraceae</taxon>
        <taxon>Asteroideae</taxon>
        <taxon>Heliantheae alliance</taxon>
        <taxon>Millerieae</taxon>
        <taxon>Smallanthus</taxon>
    </lineage>
</organism>
<keyword evidence="2" id="KW-1185">Reference proteome</keyword>
<reference evidence="1 2" key="2">
    <citation type="journal article" date="2022" name="Mol. Ecol. Resour.">
        <title>The genomes of chicory, endive, great burdock and yacon provide insights into Asteraceae paleo-polyploidization history and plant inulin production.</title>
        <authorList>
            <person name="Fan W."/>
            <person name="Wang S."/>
            <person name="Wang H."/>
            <person name="Wang A."/>
            <person name="Jiang F."/>
            <person name="Liu H."/>
            <person name="Zhao H."/>
            <person name="Xu D."/>
            <person name="Zhang Y."/>
        </authorList>
    </citation>
    <scope>NUCLEOTIDE SEQUENCE [LARGE SCALE GENOMIC DNA]</scope>
    <source>
        <strain evidence="2">cv. Yunnan</strain>
        <tissue evidence="1">Leaves</tissue>
    </source>
</reference>
<comment type="caution">
    <text evidence="1">The sequence shown here is derived from an EMBL/GenBank/DDBJ whole genome shotgun (WGS) entry which is preliminary data.</text>
</comment>
<evidence type="ECO:0000313" key="1">
    <source>
        <dbReference type="EMBL" id="KAI3683089.1"/>
    </source>
</evidence>
<dbReference type="EMBL" id="CM042045">
    <property type="protein sequence ID" value="KAI3683089.1"/>
    <property type="molecule type" value="Genomic_DNA"/>
</dbReference>
<accession>A0ACB8YDU1</accession>
<protein>
    <submittedName>
        <fullName evidence="1">Uncharacterized protein</fullName>
    </submittedName>
</protein>
<reference evidence="2" key="1">
    <citation type="journal article" date="2022" name="Mol. Ecol. Resour.">
        <title>The genomes of chicory, endive, great burdock and yacon provide insights into Asteraceae palaeo-polyploidization history and plant inulin production.</title>
        <authorList>
            <person name="Fan W."/>
            <person name="Wang S."/>
            <person name="Wang H."/>
            <person name="Wang A."/>
            <person name="Jiang F."/>
            <person name="Liu H."/>
            <person name="Zhao H."/>
            <person name="Xu D."/>
            <person name="Zhang Y."/>
        </authorList>
    </citation>
    <scope>NUCLEOTIDE SEQUENCE [LARGE SCALE GENOMIC DNA]</scope>
    <source>
        <strain evidence="2">cv. Yunnan</strain>
    </source>
</reference>
<gene>
    <name evidence="1" type="ORF">L1987_83589</name>
</gene>
<evidence type="ECO:0000313" key="2">
    <source>
        <dbReference type="Proteomes" id="UP001056120"/>
    </source>
</evidence>
<name>A0ACB8YDU1_9ASTR</name>